<organism evidence="1 2">
    <name type="scientific">Amorphotheca resinae ATCC 22711</name>
    <dbReference type="NCBI Taxonomy" id="857342"/>
    <lineage>
        <taxon>Eukaryota</taxon>
        <taxon>Fungi</taxon>
        <taxon>Dikarya</taxon>
        <taxon>Ascomycota</taxon>
        <taxon>Pezizomycotina</taxon>
        <taxon>Leotiomycetes</taxon>
        <taxon>Helotiales</taxon>
        <taxon>Amorphothecaceae</taxon>
        <taxon>Amorphotheca</taxon>
    </lineage>
</organism>
<name>A0A2T3AZB6_AMORE</name>
<accession>A0A2T3AZB6</accession>
<evidence type="ECO:0000313" key="1">
    <source>
        <dbReference type="EMBL" id="PSS16498.1"/>
    </source>
</evidence>
<dbReference type="InParanoid" id="A0A2T3AZB6"/>
<proteinExistence type="predicted"/>
<evidence type="ECO:0000313" key="2">
    <source>
        <dbReference type="Proteomes" id="UP000241818"/>
    </source>
</evidence>
<dbReference type="RefSeq" id="XP_024720006.1">
    <property type="nucleotide sequence ID" value="XM_024865075.1"/>
</dbReference>
<dbReference type="STRING" id="857342.A0A2T3AZB6"/>
<reference evidence="1 2" key="1">
    <citation type="journal article" date="2018" name="New Phytol.">
        <title>Comparative genomics and transcriptomics depict ericoid mycorrhizal fungi as versatile saprotrophs and plant mutualists.</title>
        <authorList>
            <person name="Martino E."/>
            <person name="Morin E."/>
            <person name="Grelet G.A."/>
            <person name="Kuo A."/>
            <person name="Kohler A."/>
            <person name="Daghino S."/>
            <person name="Barry K.W."/>
            <person name="Cichocki N."/>
            <person name="Clum A."/>
            <person name="Dockter R.B."/>
            <person name="Hainaut M."/>
            <person name="Kuo R.C."/>
            <person name="LaButti K."/>
            <person name="Lindahl B.D."/>
            <person name="Lindquist E.A."/>
            <person name="Lipzen A."/>
            <person name="Khouja H.R."/>
            <person name="Magnuson J."/>
            <person name="Murat C."/>
            <person name="Ohm R.A."/>
            <person name="Singer S.W."/>
            <person name="Spatafora J.W."/>
            <person name="Wang M."/>
            <person name="Veneault-Fourrey C."/>
            <person name="Henrissat B."/>
            <person name="Grigoriev I.V."/>
            <person name="Martin F.M."/>
            <person name="Perotto S."/>
        </authorList>
    </citation>
    <scope>NUCLEOTIDE SEQUENCE [LARGE SCALE GENOMIC DNA]</scope>
    <source>
        <strain evidence="1 2">ATCC 22711</strain>
    </source>
</reference>
<dbReference type="Proteomes" id="UP000241818">
    <property type="component" value="Unassembled WGS sequence"/>
</dbReference>
<protein>
    <submittedName>
        <fullName evidence="1">Uncharacterized protein</fullName>
    </submittedName>
</protein>
<gene>
    <name evidence="1" type="ORF">M430DRAFT_245058</name>
</gene>
<dbReference type="OrthoDB" id="5343383at2759"/>
<dbReference type="AlphaFoldDB" id="A0A2T3AZB6"/>
<dbReference type="GeneID" id="36573156"/>
<dbReference type="EMBL" id="KZ679012">
    <property type="protein sequence ID" value="PSS16498.1"/>
    <property type="molecule type" value="Genomic_DNA"/>
</dbReference>
<sequence length="249" mass="28485">MTQIVATTDRHEIVKIISDFYNFITTFPYLPASSIKAPPRDGWPEDVRETFRKMGKTDQVVDLLSHLPYVDTSAWEVFPDTEPIDYTSTRSLKRIDRNVSLDPPHCEIPDHVVSLTCGRNYGIWLLLDTNTAGTVAEYSLLGGPQPNFTDEEFQSGNTWRLYPTKPLGELIATLKEKYRSLQAIPVVRNDGHSGIIRVGGGERDEELEEIRKIYRGHGWPSPDFRKEECKAELQLWYTGWLDKNSGNQR</sequence>
<keyword evidence="2" id="KW-1185">Reference proteome</keyword>